<proteinExistence type="predicted"/>
<evidence type="ECO:0000313" key="2">
    <source>
        <dbReference type="Proteomes" id="UP000075683"/>
    </source>
</evidence>
<evidence type="ECO:0000313" key="1">
    <source>
        <dbReference type="EMBL" id="KYD08932.1"/>
    </source>
</evidence>
<comment type="caution">
    <text evidence="1">The sequence shown here is derived from an EMBL/GenBank/DDBJ whole genome shotgun (WGS) entry which is preliminary data.</text>
</comment>
<dbReference type="EMBL" id="LQYT01000133">
    <property type="protein sequence ID" value="KYD08932.1"/>
    <property type="molecule type" value="Genomic_DNA"/>
</dbReference>
<dbReference type="Proteomes" id="UP000075683">
    <property type="component" value="Unassembled WGS sequence"/>
</dbReference>
<accession>A0A150LB22</accession>
<dbReference type="AlphaFoldDB" id="A0A150LB22"/>
<reference evidence="1 2" key="1">
    <citation type="submission" date="2016-01" db="EMBL/GenBank/DDBJ databases">
        <title>Draft Genome Sequences of Seven Thermophilic Sporeformers Isolated from Foods.</title>
        <authorList>
            <person name="Berendsen E.M."/>
            <person name="Wells-Bennik M.H."/>
            <person name="Krawcyk A.O."/>
            <person name="De Jong A."/>
            <person name="Holsappel S."/>
            <person name="Eijlander R.T."/>
            <person name="Kuipers O.P."/>
        </authorList>
    </citation>
    <scope>NUCLEOTIDE SEQUENCE [LARGE SCALE GENOMIC DNA]</scope>
    <source>
        <strain evidence="1 2">B4135</strain>
    </source>
</reference>
<protein>
    <submittedName>
        <fullName evidence="1">Uncharacterized protein</fullName>
    </submittedName>
</protein>
<name>A0A150LB22_9BACI</name>
<gene>
    <name evidence="1" type="ORF">B4135_3843</name>
</gene>
<sequence length="58" mass="6651">MKVQYPLKKEADLKELKAFLKPFGGRCAKVIDGTLEYQIKEENEKAAYEALKEKGFVD</sequence>
<organism evidence="1 2">
    <name type="scientific">Caldibacillus debilis</name>
    <dbReference type="NCBI Taxonomy" id="301148"/>
    <lineage>
        <taxon>Bacteria</taxon>
        <taxon>Bacillati</taxon>
        <taxon>Bacillota</taxon>
        <taxon>Bacilli</taxon>
        <taxon>Bacillales</taxon>
        <taxon>Bacillaceae</taxon>
        <taxon>Caldibacillus</taxon>
    </lineage>
</organism>